<organism evidence="2 3">
    <name type="scientific">Plakobranchus ocellatus</name>
    <dbReference type="NCBI Taxonomy" id="259542"/>
    <lineage>
        <taxon>Eukaryota</taxon>
        <taxon>Metazoa</taxon>
        <taxon>Spiralia</taxon>
        <taxon>Lophotrochozoa</taxon>
        <taxon>Mollusca</taxon>
        <taxon>Gastropoda</taxon>
        <taxon>Heterobranchia</taxon>
        <taxon>Euthyneura</taxon>
        <taxon>Panpulmonata</taxon>
        <taxon>Sacoglossa</taxon>
        <taxon>Placobranchoidea</taxon>
        <taxon>Plakobranchidae</taxon>
        <taxon>Plakobranchus</taxon>
    </lineage>
</organism>
<evidence type="ECO:0000313" key="3">
    <source>
        <dbReference type="Proteomes" id="UP000735302"/>
    </source>
</evidence>
<reference evidence="2 3" key="1">
    <citation type="journal article" date="2021" name="Elife">
        <title>Chloroplast acquisition without the gene transfer in kleptoplastic sea slugs, Plakobranchus ocellatus.</title>
        <authorList>
            <person name="Maeda T."/>
            <person name="Takahashi S."/>
            <person name="Yoshida T."/>
            <person name="Shimamura S."/>
            <person name="Takaki Y."/>
            <person name="Nagai Y."/>
            <person name="Toyoda A."/>
            <person name="Suzuki Y."/>
            <person name="Arimoto A."/>
            <person name="Ishii H."/>
            <person name="Satoh N."/>
            <person name="Nishiyama T."/>
            <person name="Hasebe M."/>
            <person name="Maruyama T."/>
            <person name="Minagawa J."/>
            <person name="Obokata J."/>
            <person name="Shigenobu S."/>
        </authorList>
    </citation>
    <scope>NUCLEOTIDE SEQUENCE [LARGE SCALE GENOMIC DNA]</scope>
</reference>
<gene>
    <name evidence="2" type="ORF">PoB_000124900</name>
</gene>
<proteinExistence type="predicted"/>
<dbReference type="EMBL" id="BLXT01000154">
    <property type="protein sequence ID" value="GFN74743.1"/>
    <property type="molecule type" value="Genomic_DNA"/>
</dbReference>
<evidence type="ECO:0000256" key="1">
    <source>
        <dbReference type="SAM" id="MobiDB-lite"/>
    </source>
</evidence>
<feature type="region of interest" description="Disordered" evidence="1">
    <location>
        <begin position="1"/>
        <end position="46"/>
    </location>
</feature>
<evidence type="ECO:0000313" key="2">
    <source>
        <dbReference type="EMBL" id="GFN74743.1"/>
    </source>
</evidence>
<name>A0AAV3XV48_9GAST</name>
<keyword evidence="3" id="KW-1185">Reference proteome</keyword>
<comment type="caution">
    <text evidence="2">The sequence shown here is derived from an EMBL/GenBank/DDBJ whole genome shotgun (WGS) entry which is preliminary data.</text>
</comment>
<protein>
    <submittedName>
        <fullName evidence="2">Uncharacterized protein</fullName>
    </submittedName>
</protein>
<dbReference type="AlphaFoldDB" id="A0AAV3XV48"/>
<feature type="compositionally biased region" description="Polar residues" evidence="1">
    <location>
        <begin position="33"/>
        <end position="46"/>
    </location>
</feature>
<sequence length="70" mass="7466">MTLSGQLPDRRPRRCEQWNSSTQDQGKHPSPSRPVSGSLTTPGQAGLTSAVRTIIPGDYWASSGSQGETP</sequence>
<dbReference type="Proteomes" id="UP000735302">
    <property type="component" value="Unassembled WGS sequence"/>
</dbReference>
<accession>A0AAV3XV48</accession>